<dbReference type="InParanoid" id="A0A2K2AIK2"/>
<dbReference type="EMBL" id="CM009294">
    <property type="protein sequence ID" value="PNT37360.1"/>
    <property type="molecule type" value="Genomic_DNA"/>
</dbReference>
<organism evidence="1 2">
    <name type="scientific">Populus trichocarpa</name>
    <name type="common">Western balsam poplar</name>
    <name type="synonym">Populus balsamifera subsp. trichocarpa</name>
    <dbReference type="NCBI Taxonomy" id="3694"/>
    <lineage>
        <taxon>Eukaryota</taxon>
        <taxon>Viridiplantae</taxon>
        <taxon>Streptophyta</taxon>
        <taxon>Embryophyta</taxon>
        <taxon>Tracheophyta</taxon>
        <taxon>Spermatophyta</taxon>
        <taxon>Magnoliopsida</taxon>
        <taxon>eudicotyledons</taxon>
        <taxon>Gunneridae</taxon>
        <taxon>Pentapetalae</taxon>
        <taxon>rosids</taxon>
        <taxon>fabids</taxon>
        <taxon>Malpighiales</taxon>
        <taxon>Salicaceae</taxon>
        <taxon>Saliceae</taxon>
        <taxon>Populus</taxon>
    </lineage>
</organism>
<gene>
    <name evidence="1" type="ORF">POPTR_005G184100</name>
</gene>
<keyword evidence="2" id="KW-1185">Reference proteome</keyword>
<dbReference type="Proteomes" id="UP000006729">
    <property type="component" value="Chromosome 5"/>
</dbReference>
<evidence type="ECO:0000313" key="1">
    <source>
        <dbReference type="EMBL" id="PNT37360.1"/>
    </source>
</evidence>
<accession>A0A2K2AIK2</accession>
<name>A0A2K2AIK2_POPTR</name>
<sequence length="86" mass="9666">MEMKLNSGEIGTKTEAWFKPKKGSVFPKEKRSVKRMMFDYLVQSVGSVCSPCFFSSRRGASSHQENKGLCCRKIVSPSKVSNADWV</sequence>
<protein>
    <submittedName>
        <fullName evidence="1">Uncharacterized protein</fullName>
    </submittedName>
</protein>
<evidence type="ECO:0000313" key="2">
    <source>
        <dbReference type="Proteomes" id="UP000006729"/>
    </source>
</evidence>
<proteinExistence type="predicted"/>
<reference evidence="1 2" key="1">
    <citation type="journal article" date="2006" name="Science">
        <title>The genome of black cottonwood, Populus trichocarpa (Torr. &amp; Gray).</title>
        <authorList>
            <person name="Tuskan G.A."/>
            <person name="Difazio S."/>
            <person name="Jansson S."/>
            <person name="Bohlmann J."/>
            <person name="Grigoriev I."/>
            <person name="Hellsten U."/>
            <person name="Putnam N."/>
            <person name="Ralph S."/>
            <person name="Rombauts S."/>
            <person name="Salamov A."/>
            <person name="Schein J."/>
            <person name="Sterck L."/>
            <person name="Aerts A."/>
            <person name="Bhalerao R.R."/>
            <person name="Bhalerao R.P."/>
            <person name="Blaudez D."/>
            <person name="Boerjan W."/>
            <person name="Brun A."/>
            <person name="Brunner A."/>
            <person name="Busov V."/>
            <person name="Campbell M."/>
            <person name="Carlson J."/>
            <person name="Chalot M."/>
            <person name="Chapman J."/>
            <person name="Chen G.L."/>
            <person name="Cooper D."/>
            <person name="Coutinho P.M."/>
            <person name="Couturier J."/>
            <person name="Covert S."/>
            <person name="Cronk Q."/>
            <person name="Cunningham R."/>
            <person name="Davis J."/>
            <person name="Degroeve S."/>
            <person name="Dejardin A."/>
            <person name="Depamphilis C."/>
            <person name="Detter J."/>
            <person name="Dirks B."/>
            <person name="Dubchak I."/>
            <person name="Duplessis S."/>
            <person name="Ehlting J."/>
            <person name="Ellis B."/>
            <person name="Gendler K."/>
            <person name="Goodstein D."/>
            <person name="Gribskov M."/>
            <person name="Grimwood J."/>
            <person name="Groover A."/>
            <person name="Gunter L."/>
            <person name="Hamberger B."/>
            <person name="Heinze B."/>
            <person name="Helariutta Y."/>
            <person name="Henrissat B."/>
            <person name="Holligan D."/>
            <person name="Holt R."/>
            <person name="Huang W."/>
            <person name="Islam-Faridi N."/>
            <person name="Jones S."/>
            <person name="Jones-Rhoades M."/>
            <person name="Jorgensen R."/>
            <person name="Joshi C."/>
            <person name="Kangasjarvi J."/>
            <person name="Karlsson J."/>
            <person name="Kelleher C."/>
            <person name="Kirkpatrick R."/>
            <person name="Kirst M."/>
            <person name="Kohler A."/>
            <person name="Kalluri U."/>
            <person name="Larimer F."/>
            <person name="Leebens-Mack J."/>
            <person name="Leple J.C."/>
            <person name="Locascio P."/>
            <person name="Lou Y."/>
            <person name="Lucas S."/>
            <person name="Martin F."/>
            <person name="Montanini B."/>
            <person name="Napoli C."/>
            <person name="Nelson D.R."/>
            <person name="Nelson C."/>
            <person name="Nieminen K."/>
            <person name="Nilsson O."/>
            <person name="Pereda V."/>
            <person name="Peter G."/>
            <person name="Philippe R."/>
            <person name="Pilate G."/>
            <person name="Poliakov A."/>
            <person name="Razumovskaya J."/>
            <person name="Richardson P."/>
            <person name="Rinaldi C."/>
            <person name="Ritland K."/>
            <person name="Rouze P."/>
            <person name="Ryaboy D."/>
            <person name="Schmutz J."/>
            <person name="Schrader J."/>
            <person name="Segerman B."/>
            <person name="Shin H."/>
            <person name="Siddiqui A."/>
            <person name="Sterky F."/>
            <person name="Terry A."/>
            <person name="Tsai C.J."/>
            <person name="Uberbacher E."/>
            <person name="Unneberg P."/>
            <person name="Vahala J."/>
            <person name="Wall K."/>
            <person name="Wessler S."/>
            <person name="Yang G."/>
            <person name="Yin T."/>
            <person name="Douglas C."/>
            <person name="Marra M."/>
            <person name="Sandberg G."/>
            <person name="Van de Peer Y."/>
            <person name="Rokhsar D."/>
        </authorList>
    </citation>
    <scope>NUCLEOTIDE SEQUENCE [LARGE SCALE GENOMIC DNA]</scope>
    <source>
        <strain evidence="2">cv. Nisqually</strain>
    </source>
</reference>
<dbReference type="AlphaFoldDB" id="A0A2K2AIK2"/>